<dbReference type="PANTHER" id="PTHR36510:SF1">
    <property type="entry name" value="GLUTAMATE--CYSTEINE LIGASE 2-RELATED"/>
    <property type="match status" value="1"/>
</dbReference>
<evidence type="ECO:0000256" key="4">
    <source>
        <dbReference type="HAMAP-Rule" id="MF_01609"/>
    </source>
</evidence>
<comment type="catalytic activity">
    <reaction evidence="4">
        <text>L-cysteine + L-glutamate + ATP = gamma-L-glutamyl-L-cysteine + ADP + phosphate + H(+)</text>
        <dbReference type="Rhea" id="RHEA:13285"/>
        <dbReference type="ChEBI" id="CHEBI:15378"/>
        <dbReference type="ChEBI" id="CHEBI:29985"/>
        <dbReference type="ChEBI" id="CHEBI:30616"/>
        <dbReference type="ChEBI" id="CHEBI:35235"/>
        <dbReference type="ChEBI" id="CHEBI:43474"/>
        <dbReference type="ChEBI" id="CHEBI:58173"/>
        <dbReference type="ChEBI" id="CHEBI:456216"/>
        <dbReference type="EC" id="6.3.2.2"/>
    </reaction>
</comment>
<dbReference type="GO" id="GO:0004357">
    <property type="term" value="F:glutamate-cysteine ligase activity"/>
    <property type="evidence" value="ECO:0007669"/>
    <property type="project" value="UniProtKB-EC"/>
</dbReference>
<protein>
    <recommendedName>
        <fullName evidence="4">Putative glutamate--cysteine ligase 2</fullName>
        <ecNumber evidence="4">6.3.2.2</ecNumber>
    </recommendedName>
    <alternativeName>
        <fullName evidence="4">Gamma-glutamylcysteine synthetase 2</fullName>
        <shortName evidence="4">GCS 2</shortName>
        <shortName evidence="4">Gamma-GCS 2</shortName>
    </alternativeName>
</protein>
<dbReference type="NCBIfam" id="NF010039">
    <property type="entry name" value="PRK13515.1"/>
    <property type="match status" value="1"/>
</dbReference>
<reference evidence="5 6" key="1">
    <citation type="submission" date="2020-08" db="EMBL/GenBank/DDBJ databases">
        <title>Genome sequencing of Purple Non-Sulfur Bacteria from various extreme environments.</title>
        <authorList>
            <person name="Mayer M."/>
        </authorList>
    </citation>
    <scope>NUCLEOTIDE SEQUENCE [LARGE SCALE GENOMIC DNA]</scope>
    <source>
        <strain evidence="5 6">JA131</strain>
    </source>
</reference>
<dbReference type="Gene3D" id="3.30.590.20">
    <property type="match status" value="1"/>
</dbReference>
<sequence length="381" mass="43120">MTDTSNPEPAFTIGIEEEYLLVHPETGDLVTDLPAAMKDAFGEIDAGTISPEFLRSQVEVGTRKCETIAEARECLTALRRSVADVARARGVAPIAASTHPFAQWQDQKHTPKDRYTALAKDLQAVARRLLIGGMHVHVGIEDPDLRVDLMNQAAYFLPHLLALSTSSPFWRGLETGLKSYRISVFNELPRTGLPSYFDSHADYRRHIDILVRAGLIEDASKIWWDLRPSARFPTLEMRITDICTRVEDAIAIAAIYVCILRLLWRLRRSNQRWRIYARMLVEENRWRAQRYGLDEGLVDFGVGRVVPTTDLIEELIDLTREDQKVLGCRAEVEHLRDILRRGTSAHRQLAVYAEAMDKGATNAEALRAVVHMLREETLVGV</sequence>
<comment type="function">
    <text evidence="4">ATP-dependent carboxylate-amine ligase which exhibits weak glutamate--cysteine ligase activity.</text>
</comment>
<dbReference type="InterPro" id="IPR006336">
    <property type="entry name" value="GCS2"/>
</dbReference>
<name>A0A7W6RBM2_9PROT</name>
<evidence type="ECO:0000256" key="2">
    <source>
        <dbReference type="ARBA" id="ARBA00022741"/>
    </source>
</evidence>
<comment type="similarity">
    <text evidence="4">Belongs to the glutamate--cysteine ligase type 2 family. YbdK subfamily.</text>
</comment>
<dbReference type="InterPro" id="IPR050141">
    <property type="entry name" value="GCL_type2/YbdK_subfam"/>
</dbReference>
<dbReference type="Proteomes" id="UP000554286">
    <property type="component" value="Unassembled WGS sequence"/>
</dbReference>
<dbReference type="GO" id="GO:0042398">
    <property type="term" value="P:modified amino acid biosynthetic process"/>
    <property type="evidence" value="ECO:0007669"/>
    <property type="project" value="InterPro"/>
</dbReference>
<dbReference type="InterPro" id="IPR014746">
    <property type="entry name" value="Gln_synth/guanido_kin_cat_dom"/>
</dbReference>
<dbReference type="PANTHER" id="PTHR36510">
    <property type="entry name" value="GLUTAMATE--CYSTEINE LIGASE 2-RELATED"/>
    <property type="match status" value="1"/>
</dbReference>
<dbReference type="AlphaFoldDB" id="A0A7W6RBM2"/>
<evidence type="ECO:0000256" key="3">
    <source>
        <dbReference type="ARBA" id="ARBA00022840"/>
    </source>
</evidence>
<gene>
    <name evidence="5" type="ORF">GGD89_000585</name>
</gene>
<keyword evidence="1 4" id="KW-0436">Ligase</keyword>
<keyword evidence="3 4" id="KW-0067">ATP-binding</keyword>
<dbReference type="HAMAP" id="MF_01609">
    <property type="entry name" value="Glu_cys_ligase_2"/>
    <property type="match status" value="1"/>
</dbReference>
<dbReference type="RefSeq" id="WP_184042601.1">
    <property type="nucleotide sequence ID" value="NZ_JACIGK010000003.1"/>
</dbReference>
<dbReference type="Pfam" id="PF04107">
    <property type="entry name" value="GCS2"/>
    <property type="match status" value="1"/>
</dbReference>
<dbReference type="GO" id="GO:0005524">
    <property type="term" value="F:ATP binding"/>
    <property type="evidence" value="ECO:0007669"/>
    <property type="project" value="UniProtKB-KW"/>
</dbReference>
<comment type="caution">
    <text evidence="5">The sequence shown here is derived from an EMBL/GenBank/DDBJ whole genome shotgun (WGS) entry which is preliminary data.</text>
</comment>
<evidence type="ECO:0000313" key="5">
    <source>
        <dbReference type="EMBL" id="MBB4264974.1"/>
    </source>
</evidence>
<dbReference type="InterPro" id="IPR011793">
    <property type="entry name" value="YbdK"/>
</dbReference>
<dbReference type="EC" id="6.3.2.2" evidence="4"/>
<accession>A0A7W6RBM2</accession>
<proteinExistence type="inferred from homology"/>
<keyword evidence="6" id="KW-1185">Reference proteome</keyword>
<dbReference type="EMBL" id="JACIGK010000003">
    <property type="protein sequence ID" value="MBB4264974.1"/>
    <property type="molecule type" value="Genomic_DNA"/>
</dbReference>
<dbReference type="SUPFAM" id="SSF55931">
    <property type="entry name" value="Glutamine synthetase/guanido kinase"/>
    <property type="match status" value="1"/>
</dbReference>
<keyword evidence="2 4" id="KW-0547">Nucleotide-binding</keyword>
<evidence type="ECO:0000256" key="1">
    <source>
        <dbReference type="ARBA" id="ARBA00022598"/>
    </source>
</evidence>
<dbReference type="NCBIfam" id="TIGR02050">
    <property type="entry name" value="gshA_cyan_rel"/>
    <property type="match status" value="1"/>
</dbReference>
<organism evidence="5 6">
    <name type="scientific">Roseospira visakhapatnamensis</name>
    <dbReference type="NCBI Taxonomy" id="390880"/>
    <lineage>
        <taxon>Bacteria</taxon>
        <taxon>Pseudomonadati</taxon>
        <taxon>Pseudomonadota</taxon>
        <taxon>Alphaproteobacteria</taxon>
        <taxon>Rhodospirillales</taxon>
        <taxon>Rhodospirillaceae</taxon>
        <taxon>Roseospira</taxon>
    </lineage>
</organism>
<evidence type="ECO:0000313" key="6">
    <source>
        <dbReference type="Proteomes" id="UP000554286"/>
    </source>
</evidence>